<sequence length="162" mass="18819">MTKIKYPSKEALDALFHLDESSGKLYRKQKSGKLKEVTGKANNYLQVCINYQRYQVHNIVYIMYYGELPESGEVDHKDRNTLNNVPSNLRPSTLAQNRANKSSYCNNTSGYKGVSKHGNKWRVQVYMNNKRFDKYGFDTPEEANEYAISLRNQIHGEFARHD</sequence>
<proteinExistence type="predicted"/>
<gene>
    <name evidence="2" type="ORF">JIPhKp127_0117</name>
</gene>
<evidence type="ECO:0000313" key="3">
    <source>
        <dbReference type="Proteomes" id="UP000326642"/>
    </source>
</evidence>
<dbReference type="InterPro" id="IPR044925">
    <property type="entry name" value="His-Me_finger_sf"/>
</dbReference>
<dbReference type="EMBL" id="MN434096">
    <property type="protein sequence ID" value="QFR57525.1"/>
    <property type="molecule type" value="Genomic_DNA"/>
</dbReference>
<protein>
    <recommendedName>
        <fullName evidence="1">HNH nuclease domain-containing protein</fullName>
    </recommendedName>
</protein>
<dbReference type="Pfam" id="PF13392">
    <property type="entry name" value="HNH_3"/>
    <property type="match status" value="1"/>
</dbReference>
<organism evidence="2 3">
    <name type="scientific">Klebsiella phage JIPh_Kp127</name>
    <dbReference type="NCBI Taxonomy" id="2653645"/>
    <lineage>
        <taxon>Viruses</taxon>
        <taxon>Duplodnaviria</taxon>
        <taxon>Heunggongvirae</taxon>
        <taxon>Uroviricota</taxon>
        <taxon>Caudoviricetes</taxon>
        <taxon>Demerecviridae</taxon>
        <taxon>Sugarlandvirus</taxon>
        <taxon>Sugarlandvirus JIPhKp127</taxon>
    </lineage>
</organism>
<feature type="domain" description="HNH nuclease" evidence="1">
    <location>
        <begin position="54"/>
        <end position="98"/>
    </location>
</feature>
<keyword evidence="3" id="KW-1185">Reference proteome</keyword>
<reference evidence="2 3" key="1">
    <citation type="submission" date="2019-09" db="EMBL/GenBank/DDBJ databases">
        <title>Klebsiella pneumoniae ST258 genomic variability and bacteriophage susceptibility.</title>
        <authorList>
            <person name="Venturini C."/>
            <person name="Ben Zakour N."/>
            <person name="Bowring B."/>
            <person name="Morales S."/>
            <person name="Cole R."/>
            <person name="Kovach Z."/>
            <person name="Branston S."/>
            <person name="Kettle E."/>
            <person name="Thomson N."/>
            <person name="Iredell J."/>
        </authorList>
    </citation>
    <scope>NUCLEOTIDE SEQUENCE [LARGE SCALE GENOMIC DNA]</scope>
</reference>
<evidence type="ECO:0000313" key="2">
    <source>
        <dbReference type="EMBL" id="QFR57525.1"/>
    </source>
</evidence>
<accession>A0A5P8PLL0</accession>
<dbReference type="InterPro" id="IPR003615">
    <property type="entry name" value="HNH_nuc"/>
</dbReference>
<dbReference type="Proteomes" id="UP000326642">
    <property type="component" value="Segment"/>
</dbReference>
<dbReference type="SUPFAM" id="SSF54060">
    <property type="entry name" value="His-Me finger endonucleases"/>
    <property type="match status" value="1"/>
</dbReference>
<evidence type="ECO:0000259" key="1">
    <source>
        <dbReference type="Pfam" id="PF13392"/>
    </source>
</evidence>
<name>A0A5P8PLL0_9CAUD</name>
<dbReference type="Gene3D" id="3.90.75.20">
    <property type="match status" value="1"/>
</dbReference>